<comment type="caution">
    <text evidence="3">The sequence shown here is derived from an EMBL/GenBank/DDBJ whole genome shotgun (WGS) entry which is preliminary data.</text>
</comment>
<keyword evidence="2" id="KW-0472">Membrane</keyword>
<dbReference type="EMBL" id="JAFBCL010000001">
    <property type="protein sequence ID" value="MBM7814560.1"/>
    <property type="molecule type" value="Genomic_DNA"/>
</dbReference>
<proteinExistence type="predicted"/>
<organism evidence="3 4">
    <name type="scientific">Saccharothrix algeriensis</name>
    <dbReference type="NCBI Taxonomy" id="173560"/>
    <lineage>
        <taxon>Bacteria</taxon>
        <taxon>Bacillati</taxon>
        <taxon>Actinomycetota</taxon>
        <taxon>Actinomycetes</taxon>
        <taxon>Pseudonocardiales</taxon>
        <taxon>Pseudonocardiaceae</taxon>
        <taxon>Saccharothrix</taxon>
    </lineage>
</organism>
<feature type="compositionally biased region" description="Pro residues" evidence="1">
    <location>
        <begin position="216"/>
        <end position="225"/>
    </location>
</feature>
<protein>
    <submittedName>
        <fullName evidence="3">Uncharacterized protein</fullName>
    </submittedName>
</protein>
<dbReference type="Proteomes" id="UP001195724">
    <property type="component" value="Unassembled WGS sequence"/>
</dbReference>
<reference evidence="3 4" key="1">
    <citation type="submission" date="2021-01" db="EMBL/GenBank/DDBJ databases">
        <title>Sequencing the genomes of 1000 actinobacteria strains.</title>
        <authorList>
            <person name="Klenk H.-P."/>
        </authorList>
    </citation>
    <scope>NUCLEOTIDE SEQUENCE [LARGE SCALE GENOMIC DNA]</scope>
    <source>
        <strain evidence="3 4">DSM 44581</strain>
    </source>
</reference>
<name>A0ABS2SF64_9PSEU</name>
<evidence type="ECO:0000256" key="2">
    <source>
        <dbReference type="SAM" id="Phobius"/>
    </source>
</evidence>
<accession>A0ABS2SF64</accession>
<feature type="region of interest" description="Disordered" evidence="1">
    <location>
        <begin position="159"/>
        <end position="235"/>
    </location>
</feature>
<sequence length="235" mass="24683">MSSRDRPAVRLGRWTTPLLVLTGWASVVFAVGTAVHAFVVVDERTLTRMMVLAGADPGQAPVFLVGFRVVGCLYLVGNALGVLALRRRPSRWLFRVVLVVNATQAAGVRLVPPEVFTAARERFGVAGVLPSLVTDIGALVLVVVLVTASVITRAAWGQVRPSPGASRPDAEAPAPAVGSGQQGRAEGLSTGWSRSRAGGGPRRSTRCRATRAVAALPPPPPPLPGDMPDHHHPAR</sequence>
<evidence type="ECO:0000256" key="1">
    <source>
        <dbReference type="SAM" id="MobiDB-lite"/>
    </source>
</evidence>
<feature type="transmembrane region" description="Helical" evidence="2">
    <location>
        <begin position="92"/>
        <end position="111"/>
    </location>
</feature>
<keyword evidence="2" id="KW-0812">Transmembrane</keyword>
<evidence type="ECO:0000313" key="4">
    <source>
        <dbReference type="Proteomes" id="UP001195724"/>
    </source>
</evidence>
<feature type="transmembrane region" description="Helical" evidence="2">
    <location>
        <begin position="123"/>
        <end position="151"/>
    </location>
</feature>
<feature type="transmembrane region" description="Helical" evidence="2">
    <location>
        <begin position="61"/>
        <end position="85"/>
    </location>
</feature>
<keyword evidence="4" id="KW-1185">Reference proteome</keyword>
<evidence type="ECO:0000313" key="3">
    <source>
        <dbReference type="EMBL" id="MBM7814560.1"/>
    </source>
</evidence>
<gene>
    <name evidence="3" type="ORF">JOE68_005425</name>
</gene>
<dbReference type="RefSeq" id="WP_204845189.1">
    <property type="nucleotide sequence ID" value="NZ_JAFBCL010000001.1"/>
</dbReference>
<keyword evidence="2" id="KW-1133">Transmembrane helix</keyword>